<protein>
    <recommendedName>
        <fullName evidence="13">Cytosol non-specific dipeptidase</fullName>
        <ecNumber evidence="10">3.4.13.18</ecNumber>
    </recommendedName>
    <alternativeName>
        <fullName evidence="16">Aminoacyl-histidine dipeptidase</fullName>
    </alternativeName>
    <alternativeName>
        <fullName evidence="15">Beta-alanyl-histidine dipeptidase</fullName>
    </alternativeName>
    <alternativeName>
        <fullName evidence="14">Carnosinase</fullName>
    </alternativeName>
    <alternativeName>
        <fullName evidence="11">Peptidase D</fullName>
    </alternativeName>
    <alternativeName>
        <fullName evidence="17">Xaa-His dipeptidase</fullName>
    </alternativeName>
</protein>
<name>A0A6V8SL53_9CLOT</name>
<evidence type="ECO:0000256" key="1">
    <source>
        <dbReference type="ARBA" id="ARBA00001941"/>
    </source>
</evidence>
<evidence type="ECO:0000313" key="20">
    <source>
        <dbReference type="Proteomes" id="UP000580568"/>
    </source>
</evidence>
<evidence type="ECO:0000256" key="10">
    <source>
        <dbReference type="ARBA" id="ARBA00038976"/>
    </source>
</evidence>
<dbReference type="GO" id="GO:0006508">
    <property type="term" value="P:proteolysis"/>
    <property type="evidence" value="ECO:0007669"/>
    <property type="project" value="UniProtKB-KW"/>
</dbReference>
<evidence type="ECO:0000256" key="14">
    <source>
        <dbReference type="ARBA" id="ARBA00075285"/>
    </source>
</evidence>
<dbReference type="Proteomes" id="UP000580568">
    <property type="component" value="Unassembled WGS sequence"/>
</dbReference>
<organism evidence="19 20">
    <name type="scientific">Clostridium fungisolvens</name>
    <dbReference type="NCBI Taxonomy" id="1604897"/>
    <lineage>
        <taxon>Bacteria</taxon>
        <taxon>Bacillati</taxon>
        <taxon>Bacillota</taxon>
        <taxon>Clostridia</taxon>
        <taxon>Eubacteriales</taxon>
        <taxon>Clostridiaceae</taxon>
        <taxon>Clostridium</taxon>
    </lineage>
</organism>
<comment type="cofactor">
    <cofactor evidence="2">
        <name>Zn(2+)</name>
        <dbReference type="ChEBI" id="CHEBI:29105"/>
    </cofactor>
</comment>
<keyword evidence="7" id="KW-0482">Metalloprotease</keyword>
<dbReference type="InterPro" id="IPR001160">
    <property type="entry name" value="Peptidase_M20C"/>
</dbReference>
<evidence type="ECO:0000256" key="6">
    <source>
        <dbReference type="ARBA" id="ARBA00022833"/>
    </source>
</evidence>
<comment type="caution">
    <text evidence="19">The sequence shown here is derived from an EMBL/GenBank/DDBJ whole genome shotgun (WGS) entry which is preliminary data.</text>
</comment>
<evidence type="ECO:0000313" key="19">
    <source>
        <dbReference type="EMBL" id="GFP77282.1"/>
    </source>
</evidence>
<evidence type="ECO:0000256" key="17">
    <source>
        <dbReference type="ARBA" id="ARBA00078074"/>
    </source>
</evidence>
<feature type="domain" description="Peptidase M20 dimerisation" evidence="18">
    <location>
        <begin position="208"/>
        <end position="293"/>
    </location>
</feature>
<keyword evidence="6" id="KW-0862">Zinc</keyword>
<keyword evidence="5" id="KW-0378">Hydrolase</keyword>
<comment type="cofactor">
    <cofactor evidence="1">
        <name>Co(2+)</name>
        <dbReference type="ChEBI" id="CHEBI:48828"/>
    </cofactor>
</comment>
<dbReference type="PANTHER" id="PTHR43501">
    <property type="entry name" value="CYTOSOL NON-SPECIFIC DIPEPTIDASE"/>
    <property type="match status" value="1"/>
</dbReference>
<dbReference type="PIRSF" id="PIRSF016599">
    <property type="entry name" value="Xaa-His_dipept"/>
    <property type="match status" value="1"/>
</dbReference>
<dbReference type="Gene3D" id="3.40.630.10">
    <property type="entry name" value="Zn peptidases"/>
    <property type="match status" value="2"/>
</dbReference>
<proteinExistence type="inferred from homology"/>
<dbReference type="InterPro" id="IPR002933">
    <property type="entry name" value="Peptidase_M20"/>
</dbReference>
<dbReference type="PANTHER" id="PTHR43501:SF1">
    <property type="entry name" value="CYTOSOL NON-SPECIFIC DIPEPTIDASE"/>
    <property type="match status" value="1"/>
</dbReference>
<evidence type="ECO:0000256" key="4">
    <source>
        <dbReference type="ARBA" id="ARBA00022723"/>
    </source>
</evidence>
<evidence type="ECO:0000256" key="5">
    <source>
        <dbReference type="ARBA" id="ARBA00022801"/>
    </source>
</evidence>
<dbReference type="EMBL" id="BLZR01000001">
    <property type="protein sequence ID" value="GFP77282.1"/>
    <property type="molecule type" value="Genomic_DNA"/>
</dbReference>
<dbReference type="Pfam" id="PF07687">
    <property type="entry name" value="M20_dimer"/>
    <property type="match status" value="1"/>
</dbReference>
<dbReference type="NCBIfam" id="TIGR01893">
    <property type="entry name" value="aa-his-dipept"/>
    <property type="match status" value="1"/>
</dbReference>
<accession>A0A6V8SL53</accession>
<dbReference type="CDD" id="cd03890">
    <property type="entry name" value="M20_pepD"/>
    <property type="match status" value="1"/>
</dbReference>
<reference evidence="19 20" key="1">
    <citation type="submission" date="2020-07" db="EMBL/GenBank/DDBJ databases">
        <title>A new beta-1,3-glucan-decomposing anaerobic bacterium isolated from anoxic soil subjected to biological soil disinfestation.</title>
        <authorList>
            <person name="Ueki A."/>
            <person name="Tonouchi A."/>
        </authorList>
    </citation>
    <scope>NUCLEOTIDE SEQUENCE [LARGE SCALE GENOMIC DNA]</scope>
    <source>
        <strain evidence="19 20">TW1</strain>
    </source>
</reference>
<dbReference type="FunFam" id="3.40.630.10:FF:000015">
    <property type="entry name" value="Aminoacyl-histidine dipeptidase PepD"/>
    <property type="match status" value="1"/>
</dbReference>
<dbReference type="RefSeq" id="WP_183278663.1">
    <property type="nucleotide sequence ID" value="NZ_BLZR01000001.1"/>
</dbReference>
<evidence type="ECO:0000256" key="11">
    <source>
        <dbReference type="ARBA" id="ARBA00044252"/>
    </source>
</evidence>
<evidence type="ECO:0000256" key="7">
    <source>
        <dbReference type="ARBA" id="ARBA00023049"/>
    </source>
</evidence>
<evidence type="ECO:0000256" key="3">
    <source>
        <dbReference type="ARBA" id="ARBA00022670"/>
    </source>
</evidence>
<evidence type="ECO:0000256" key="2">
    <source>
        <dbReference type="ARBA" id="ARBA00001947"/>
    </source>
</evidence>
<evidence type="ECO:0000256" key="15">
    <source>
        <dbReference type="ARBA" id="ARBA00076004"/>
    </source>
</evidence>
<keyword evidence="20" id="KW-1185">Reference proteome</keyword>
<dbReference type="Pfam" id="PF01546">
    <property type="entry name" value="Peptidase_M20"/>
    <property type="match status" value="1"/>
</dbReference>
<dbReference type="FunFam" id="3.40.630.10:FF:000072">
    <property type="entry name" value="Aminoacyl-histidine dipeptidase"/>
    <property type="match status" value="1"/>
</dbReference>
<dbReference type="SUPFAM" id="SSF53187">
    <property type="entry name" value="Zn-dependent exopeptidases"/>
    <property type="match status" value="1"/>
</dbReference>
<dbReference type="PRINTS" id="PR00934">
    <property type="entry name" value="XHISDIPTASE"/>
</dbReference>
<dbReference type="GO" id="GO:0046872">
    <property type="term" value="F:metal ion binding"/>
    <property type="evidence" value="ECO:0007669"/>
    <property type="project" value="UniProtKB-KW"/>
</dbReference>
<comment type="catalytic activity">
    <reaction evidence="9">
        <text>Hydrolysis of dipeptides, preferentially hydrophobic dipeptides including prolyl amino acids.</text>
        <dbReference type="EC" id="3.4.13.18"/>
    </reaction>
</comment>
<evidence type="ECO:0000256" key="12">
    <source>
        <dbReference type="ARBA" id="ARBA00061423"/>
    </source>
</evidence>
<sequence length="485" mass="53295">MGVLSHLEPKDVFNYFEEISQIPRGSGNEKEISDYLVNFAKSHGLDVVQDSSLNVIIKKPGTKGYENAPIVIIQGHMDMVCEKNKGTEHDFEKDPLKLRIEGDNVFATGTTLGADNGIAVAYALAILSSKEIVHPPLEVLITSDEEAGMGGAMNLSPEHISGKILLNLDSEEEGFLLVSCAGGIRNKAVLNIEWEAVKNGVSKAEVRVRGLKGGHSGMEINKERGNSNKIMGRVLKSILEEVDFNLVATNGGSKNNAIPREHDSLIVFPSDKLEVIKEKIDTWNQILSNELKAADPDVKIEFELVDTAVEKVFTKNTTKKAVELLYLLPNGIDTMSMDIPGLVQSSTNLGVVTTSDATVEYDSATRSSVGSLKDEIITRTKNIAELIGAEFETSADYPEWQYNPESKIRTICQEVYKTMTGKEPEILAIHAGLECGLFTERLGSDIDMISFGPNLYDVHTPNEHMSITSVKNIWDYLLNVLKEIK</sequence>
<dbReference type="GO" id="GO:0070573">
    <property type="term" value="F:metallodipeptidase activity"/>
    <property type="evidence" value="ECO:0007669"/>
    <property type="project" value="TreeGrafter"/>
</dbReference>
<evidence type="ECO:0000256" key="9">
    <source>
        <dbReference type="ARBA" id="ARBA00036421"/>
    </source>
</evidence>
<dbReference type="InterPro" id="IPR011650">
    <property type="entry name" value="Peptidase_M20_dimer"/>
</dbReference>
<gene>
    <name evidence="19" type="ORF">bsdtw1_03397</name>
</gene>
<dbReference type="EC" id="3.4.13.18" evidence="10"/>
<comment type="similarity">
    <text evidence="12">Belongs to the peptidase M20C family.</text>
</comment>
<evidence type="ECO:0000256" key="16">
    <source>
        <dbReference type="ARBA" id="ARBA00077688"/>
    </source>
</evidence>
<keyword evidence="3" id="KW-0645">Protease</keyword>
<evidence type="ECO:0000256" key="8">
    <source>
        <dbReference type="ARBA" id="ARBA00023285"/>
    </source>
</evidence>
<keyword evidence="4" id="KW-0479">Metal-binding</keyword>
<dbReference type="AlphaFoldDB" id="A0A6V8SL53"/>
<evidence type="ECO:0000259" key="18">
    <source>
        <dbReference type="Pfam" id="PF07687"/>
    </source>
</evidence>
<keyword evidence="8" id="KW-0170">Cobalt</keyword>
<dbReference type="GO" id="GO:0005829">
    <property type="term" value="C:cytosol"/>
    <property type="evidence" value="ECO:0007669"/>
    <property type="project" value="TreeGrafter"/>
</dbReference>
<evidence type="ECO:0000256" key="13">
    <source>
        <dbReference type="ARBA" id="ARBA00071271"/>
    </source>
</evidence>